<dbReference type="Gene3D" id="1.10.510.10">
    <property type="entry name" value="Transferase(Phosphotransferase) domain 1"/>
    <property type="match status" value="1"/>
</dbReference>
<dbReference type="Pfam" id="PF00018">
    <property type="entry name" value="SH3_1"/>
    <property type="match status" value="1"/>
</dbReference>
<dbReference type="AlphaFoldDB" id="A0AAD8ETD0"/>
<dbReference type="EMBL" id="JASPKZ010000020">
    <property type="protein sequence ID" value="KAJ9601379.1"/>
    <property type="molecule type" value="Genomic_DNA"/>
</dbReference>
<accession>A0AAD8ETD0</accession>
<evidence type="ECO:0000256" key="7">
    <source>
        <dbReference type="ARBA" id="ARBA00022999"/>
    </source>
</evidence>
<dbReference type="InterPro" id="IPR001245">
    <property type="entry name" value="Ser-Thr/Tyr_kinase_cat_dom"/>
</dbReference>
<feature type="domain" description="SH2" evidence="15">
    <location>
        <begin position="123"/>
        <end position="220"/>
    </location>
</feature>
<evidence type="ECO:0000256" key="2">
    <source>
        <dbReference type="ARBA" id="ARBA00022553"/>
    </source>
</evidence>
<keyword evidence="5 13" id="KW-0418">Kinase</keyword>
<reference evidence="18" key="1">
    <citation type="journal article" date="2023" name="IScience">
        <title>Live-bearing cockroach genome reveals convergent evolutionary mechanisms linked to viviparity in insects and beyond.</title>
        <authorList>
            <person name="Fouks B."/>
            <person name="Harrison M.C."/>
            <person name="Mikhailova A.A."/>
            <person name="Marchal E."/>
            <person name="English S."/>
            <person name="Carruthers M."/>
            <person name="Jennings E.C."/>
            <person name="Chiamaka E.L."/>
            <person name="Frigard R.A."/>
            <person name="Pippel M."/>
            <person name="Attardo G.M."/>
            <person name="Benoit J.B."/>
            <person name="Bornberg-Bauer E."/>
            <person name="Tobe S.S."/>
        </authorList>
    </citation>
    <scope>NUCLEOTIDE SEQUENCE</scope>
    <source>
        <strain evidence="18">Stay&amp;Tobe</strain>
    </source>
</reference>
<evidence type="ECO:0000256" key="12">
    <source>
        <dbReference type="PROSITE-ProRule" id="PRU10141"/>
    </source>
</evidence>
<evidence type="ECO:0000256" key="3">
    <source>
        <dbReference type="ARBA" id="ARBA00022679"/>
    </source>
</evidence>
<dbReference type="Gene3D" id="3.30.200.20">
    <property type="entry name" value="Phosphorylase Kinase, domain 1"/>
    <property type="match status" value="1"/>
</dbReference>
<name>A0AAD8ETD0_DIPPU</name>
<keyword evidence="2" id="KW-0597">Phosphoprotein</keyword>
<gene>
    <name evidence="18" type="ORF">L9F63_000470</name>
</gene>
<evidence type="ECO:0000256" key="6">
    <source>
        <dbReference type="ARBA" id="ARBA00022840"/>
    </source>
</evidence>
<dbReference type="GO" id="GO:0030036">
    <property type="term" value="P:actin cytoskeleton organization"/>
    <property type="evidence" value="ECO:0007669"/>
    <property type="project" value="UniProtKB-ARBA"/>
</dbReference>
<proteinExistence type="inferred from homology"/>
<dbReference type="GO" id="GO:0005524">
    <property type="term" value="F:ATP binding"/>
    <property type="evidence" value="ECO:0007669"/>
    <property type="project" value="UniProtKB-UniRule"/>
</dbReference>
<comment type="similarity">
    <text evidence="13">Belongs to the protein kinase superfamily. Tyr protein kinase family.</text>
</comment>
<dbReference type="Proteomes" id="UP001233999">
    <property type="component" value="Unassembled WGS sequence"/>
</dbReference>
<evidence type="ECO:0000256" key="9">
    <source>
        <dbReference type="ARBA" id="ARBA00051245"/>
    </source>
</evidence>
<comment type="caution">
    <text evidence="18">The sequence shown here is derived from an EMBL/GenBank/DDBJ whole genome shotgun (WGS) entry which is preliminary data.</text>
</comment>
<evidence type="ECO:0000259" key="15">
    <source>
        <dbReference type="PROSITE" id="PS50001"/>
    </source>
</evidence>
<dbReference type="FunFam" id="3.30.200.20:FF:000053">
    <property type="entry name" value="Tyrosine-protein kinase"/>
    <property type="match status" value="1"/>
</dbReference>
<dbReference type="Gene3D" id="2.30.30.40">
    <property type="entry name" value="SH3 Domains"/>
    <property type="match status" value="1"/>
</dbReference>
<sequence length="517" mass="59778">YHPGKLNEGTETTGTYHSNGGDPRYTPDPNRPLAMPRRQIADIIRTPATPFPPSPQRGRIVVAVYNYQAREDTDVSFMKGDRMEVLDDSETDWWRVRHLTTLAEGLIPWNFVAEEKSVESEDWFFTKVSRKEAEKLLLSEENPRGTFLVRHSEHNPQGFSLSVKDWEESRGYHVKHYKIKPLDNGGYYIATNQTFATLQALVQAYTRNALGLCHVLARPCPKPRPQIWDLSPDLRDQWEIDRSEVELIRKLGQGNFGEVWYGKWRNSIEVAVKTLRQGTMSTQAFLQEAAIMKKFRHNRLVALYAVCSKEEPIYIVQEYMCNGSLLEFLRNGDGKNLQFGDLIYIAAQVASGMEYLEKKQLIHRDLAARNVLIGESNLAKICDFGLARVIEDDEYCPRQVPEFLVKILAELVWTAPEAIVYGRFSIKSDVWSYGILLMELFTYGQVPYPGMHGREVIEQVEKGYRMPKPPSHHIPDAIYRLMLNCWDADPEKRPTFEFLNHYFEDFQITSEIPYREV</sequence>
<dbReference type="PANTHER" id="PTHR24418">
    <property type="entry name" value="TYROSINE-PROTEIN KINASE"/>
    <property type="match status" value="1"/>
</dbReference>
<feature type="non-terminal residue" evidence="18">
    <location>
        <position position="1"/>
    </location>
</feature>
<dbReference type="FunFam" id="2.30.30.40:FF:000253">
    <property type="entry name" value="Tyrosine-protein kinase"/>
    <property type="match status" value="1"/>
</dbReference>
<keyword evidence="4 12" id="KW-0547">Nucleotide-binding</keyword>
<dbReference type="GO" id="GO:0005102">
    <property type="term" value="F:signaling receptor binding"/>
    <property type="evidence" value="ECO:0007669"/>
    <property type="project" value="UniProtKB-ARBA"/>
</dbReference>
<feature type="binding site" evidence="12">
    <location>
        <position position="273"/>
    </location>
    <ligand>
        <name>ATP</name>
        <dbReference type="ChEBI" id="CHEBI:30616"/>
    </ligand>
</feature>
<evidence type="ECO:0000256" key="13">
    <source>
        <dbReference type="RuleBase" id="RU362096"/>
    </source>
</evidence>
<dbReference type="InterPro" id="IPR050198">
    <property type="entry name" value="Non-receptor_tyrosine_kinases"/>
</dbReference>
<evidence type="ECO:0000256" key="10">
    <source>
        <dbReference type="PROSITE-ProRule" id="PRU00191"/>
    </source>
</evidence>
<reference evidence="18" key="2">
    <citation type="submission" date="2023-05" db="EMBL/GenBank/DDBJ databases">
        <authorList>
            <person name="Fouks B."/>
        </authorList>
    </citation>
    <scope>NUCLEOTIDE SEQUENCE</scope>
    <source>
        <strain evidence="18">Stay&amp;Tobe</strain>
        <tissue evidence="18">Testes</tissue>
    </source>
</reference>
<dbReference type="InterPro" id="IPR008266">
    <property type="entry name" value="Tyr_kinase_AS"/>
</dbReference>
<dbReference type="SMART" id="SM00252">
    <property type="entry name" value="SH2"/>
    <property type="match status" value="1"/>
</dbReference>
<dbReference type="GO" id="GO:0002009">
    <property type="term" value="P:morphogenesis of an epithelium"/>
    <property type="evidence" value="ECO:0007669"/>
    <property type="project" value="UniProtKB-ARBA"/>
</dbReference>
<keyword evidence="6 12" id="KW-0067">ATP-binding</keyword>
<feature type="domain" description="Protein kinase" evidence="17">
    <location>
        <begin position="245"/>
        <end position="504"/>
    </location>
</feature>
<evidence type="ECO:0000313" key="19">
    <source>
        <dbReference type="Proteomes" id="UP001233999"/>
    </source>
</evidence>
<dbReference type="PROSITE" id="PS00107">
    <property type="entry name" value="PROTEIN_KINASE_ATP"/>
    <property type="match status" value="1"/>
</dbReference>
<feature type="compositionally biased region" description="Polar residues" evidence="14">
    <location>
        <begin position="9"/>
        <end position="18"/>
    </location>
</feature>
<dbReference type="InterPro" id="IPR036860">
    <property type="entry name" value="SH2_dom_sf"/>
</dbReference>
<keyword evidence="1 11" id="KW-0728">SH3 domain</keyword>
<evidence type="ECO:0000256" key="14">
    <source>
        <dbReference type="SAM" id="MobiDB-lite"/>
    </source>
</evidence>
<dbReference type="PROSITE" id="PS50001">
    <property type="entry name" value="SH2"/>
    <property type="match status" value="1"/>
</dbReference>
<dbReference type="PRINTS" id="PR00109">
    <property type="entry name" value="TYRKINASE"/>
</dbReference>
<keyword evidence="3 13" id="KW-0808">Transferase</keyword>
<dbReference type="SMART" id="SM00326">
    <property type="entry name" value="SH3"/>
    <property type="match status" value="1"/>
</dbReference>
<evidence type="ECO:0000259" key="16">
    <source>
        <dbReference type="PROSITE" id="PS50002"/>
    </source>
</evidence>
<dbReference type="GO" id="GO:0007411">
    <property type="term" value="P:axon guidance"/>
    <property type="evidence" value="ECO:0007669"/>
    <property type="project" value="UniProtKB-ARBA"/>
</dbReference>
<dbReference type="PROSITE" id="PS50002">
    <property type="entry name" value="SH3"/>
    <property type="match status" value="1"/>
</dbReference>
<protein>
    <recommendedName>
        <fullName evidence="13">Tyrosine-protein kinase</fullName>
        <ecNumber evidence="13">2.7.10.2</ecNumber>
    </recommendedName>
</protein>
<dbReference type="EC" id="2.7.10.2" evidence="13"/>
<keyword evidence="8 13" id="KW-0829">Tyrosine-protein kinase</keyword>
<dbReference type="PROSITE" id="PS50011">
    <property type="entry name" value="PROTEIN_KINASE_DOM"/>
    <property type="match status" value="1"/>
</dbReference>
<evidence type="ECO:0000256" key="11">
    <source>
        <dbReference type="PROSITE-ProRule" id="PRU00192"/>
    </source>
</evidence>
<dbReference type="GO" id="GO:0048646">
    <property type="term" value="P:anatomical structure formation involved in morphogenesis"/>
    <property type="evidence" value="ECO:0007669"/>
    <property type="project" value="UniProtKB-ARBA"/>
</dbReference>
<dbReference type="SMART" id="SM00219">
    <property type="entry name" value="TyrKc"/>
    <property type="match status" value="1"/>
</dbReference>
<dbReference type="GO" id="GO:0004715">
    <property type="term" value="F:non-membrane spanning protein tyrosine kinase activity"/>
    <property type="evidence" value="ECO:0007669"/>
    <property type="project" value="UniProtKB-EC"/>
</dbReference>
<evidence type="ECO:0000256" key="5">
    <source>
        <dbReference type="ARBA" id="ARBA00022777"/>
    </source>
</evidence>
<dbReference type="GO" id="GO:2000026">
    <property type="term" value="P:regulation of multicellular organismal development"/>
    <property type="evidence" value="ECO:0007669"/>
    <property type="project" value="UniProtKB-ARBA"/>
</dbReference>
<evidence type="ECO:0000256" key="1">
    <source>
        <dbReference type="ARBA" id="ARBA00022443"/>
    </source>
</evidence>
<dbReference type="Pfam" id="PF00017">
    <property type="entry name" value="SH2"/>
    <property type="match status" value="1"/>
</dbReference>
<dbReference type="InterPro" id="IPR001452">
    <property type="entry name" value="SH3_domain"/>
</dbReference>
<dbReference type="PROSITE" id="PS00109">
    <property type="entry name" value="PROTEIN_KINASE_TYR"/>
    <property type="match status" value="1"/>
</dbReference>
<dbReference type="PRINTS" id="PR00452">
    <property type="entry name" value="SH3DOMAIN"/>
</dbReference>
<evidence type="ECO:0000313" key="18">
    <source>
        <dbReference type="EMBL" id="KAJ9601379.1"/>
    </source>
</evidence>
<evidence type="ECO:0000259" key="17">
    <source>
        <dbReference type="PROSITE" id="PS50011"/>
    </source>
</evidence>
<dbReference type="CDD" id="cd09933">
    <property type="entry name" value="SH2_Src_family"/>
    <property type="match status" value="1"/>
</dbReference>
<comment type="catalytic activity">
    <reaction evidence="9 13">
        <text>L-tyrosyl-[protein] + ATP = O-phospho-L-tyrosyl-[protein] + ADP + H(+)</text>
        <dbReference type="Rhea" id="RHEA:10596"/>
        <dbReference type="Rhea" id="RHEA-COMP:10136"/>
        <dbReference type="Rhea" id="RHEA-COMP:20101"/>
        <dbReference type="ChEBI" id="CHEBI:15378"/>
        <dbReference type="ChEBI" id="CHEBI:30616"/>
        <dbReference type="ChEBI" id="CHEBI:46858"/>
        <dbReference type="ChEBI" id="CHEBI:61978"/>
        <dbReference type="ChEBI" id="CHEBI:456216"/>
        <dbReference type="EC" id="2.7.10.2"/>
    </reaction>
</comment>
<dbReference type="FunFam" id="1.10.510.10:FF:000399">
    <property type="entry name" value="Tyrosine-protein kinase"/>
    <property type="match status" value="1"/>
</dbReference>
<dbReference type="Pfam" id="PF07714">
    <property type="entry name" value="PK_Tyr_Ser-Thr"/>
    <property type="match status" value="1"/>
</dbReference>
<dbReference type="PRINTS" id="PR00401">
    <property type="entry name" value="SH2DOMAIN"/>
</dbReference>
<dbReference type="GO" id="GO:0003006">
    <property type="term" value="P:developmental process involved in reproduction"/>
    <property type="evidence" value="ECO:0007669"/>
    <property type="project" value="UniProtKB-ARBA"/>
</dbReference>
<dbReference type="InterPro" id="IPR000980">
    <property type="entry name" value="SH2"/>
</dbReference>
<dbReference type="SUPFAM" id="SSF56112">
    <property type="entry name" value="Protein kinase-like (PK-like)"/>
    <property type="match status" value="1"/>
</dbReference>
<dbReference type="CDD" id="cd11845">
    <property type="entry name" value="SH3_Src_like"/>
    <property type="match status" value="1"/>
</dbReference>
<dbReference type="InterPro" id="IPR017441">
    <property type="entry name" value="Protein_kinase_ATP_BS"/>
</dbReference>
<dbReference type="CDD" id="cd05034">
    <property type="entry name" value="PTKc_Src_like"/>
    <property type="match status" value="1"/>
</dbReference>
<dbReference type="InterPro" id="IPR000719">
    <property type="entry name" value="Prot_kinase_dom"/>
</dbReference>
<organism evidence="18 19">
    <name type="scientific">Diploptera punctata</name>
    <name type="common">Pacific beetle cockroach</name>
    <dbReference type="NCBI Taxonomy" id="6984"/>
    <lineage>
        <taxon>Eukaryota</taxon>
        <taxon>Metazoa</taxon>
        <taxon>Ecdysozoa</taxon>
        <taxon>Arthropoda</taxon>
        <taxon>Hexapoda</taxon>
        <taxon>Insecta</taxon>
        <taxon>Pterygota</taxon>
        <taxon>Neoptera</taxon>
        <taxon>Polyneoptera</taxon>
        <taxon>Dictyoptera</taxon>
        <taxon>Blattodea</taxon>
        <taxon>Blaberoidea</taxon>
        <taxon>Blaberidae</taxon>
        <taxon>Diplopterinae</taxon>
        <taxon>Diploptera</taxon>
    </lineage>
</organism>
<dbReference type="InterPro" id="IPR020635">
    <property type="entry name" value="Tyr_kinase_cat_dom"/>
</dbReference>
<dbReference type="InterPro" id="IPR036028">
    <property type="entry name" value="SH3-like_dom_sf"/>
</dbReference>
<dbReference type="GO" id="GO:0007424">
    <property type="term" value="P:open tracheal system development"/>
    <property type="evidence" value="ECO:0007669"/>
    <property type="project" value="UniProtKB-ARBA"/>
</dbReference>
<feature type="domain" description="SH3" evidence="16">
    <location>
        <begin position="56"/>
        <end position="117"/>
    </location>
</feature>
<keyword evidence="19" id="KW-1185">Reference proteome</keyword>
<dbReference type="InterPro" id="IPR011009">
    <property type="entry name" value="Kinase-like_dom_sf"/>
</dbReference>
<dbReference type="FunFam" id="3.30.505.10:FF:000088">
    <property type="entry name" value="Tyrosine-protein kinase"/>
    <property type="match status" value="1"/>
</dbReference>
<keyword evidence="7 10" id="KW-0727">SH2 domain</keyword>
<dbReference type="GO" id="GO:0007435">
    <property type="term" value="P:salivary gland morphogenesis"/>
    <property type="evidence" value="ECO:0007669"/>
    <property type="project" value="UniProtKB-ARBA"/>
</dbReference>
<dbReference type="SUPFAM" id="SSF50044">
    <property type="entry name" value="SH3-domain"/>
    <property type="match status" value="1"/>
</dbReference>
<evidence type="ECO:0000256" key="4">
    <source>
        <dbReference type="ARBA" id="ARBA00022741"/>
    </source>
</evidence>
<dbReference type="SUPFAM" id="SSF55550">
    <property type="entry name" value="SH2 domain"/>
    <property type="match status" value="1"/>
</dbReference>
<evidence type="ECO:0000256" key="8">
    <source>
        <dbReference type="ARBA" id="ARBA00023137"/>
    </source>
</evidence>
<dbReference type="Gene3D" id="3.30.505.10">
    <property type="entry name" value="SH2 domain"/>
    <property type="match status" value="1"/>
</dbReference>
<feature type="region of interest" description="Disordered" evidence="14">
    <location>
        <begin position="1"/>
        <end position="33"/>
    </location>
</feature>